<sequence>MAGRTRTWLWRWRGNPLRRREDVLEAWLVLVVWVIMAVGGTVAGVVTAQGADGVFAQQRAGRTPVRAVLLVGTPPATAHSFRSPAAVRWTAPGGSVHTDKTLVESGRPVGSAVEVWTDAQGDLMTAPTSRTEASVESGLLGAASAFALSGVVIGAGSVVRRGLDRRRLAQWDVEWGMVGPRWGHRTG</sequence>
<name>A0A101N0K7_9ACTN</name>
<feature type="transmembrane region" description="Helical" evidence="1">
    <location>
        <begin position="26"/>
        <end position="46"/>
    </location>
</feature>
<dbReference type="Proteomes" id="UP000053039">
    <property type="component" value="Unassembled WGS sequence"/>
</dbReference>
<dbReference type="PANTHER" id="PTHR42305">
    <property type="entry name" value="MEMBRANE PROTEIN RV1733C-RELATED"/>
    <property type="match status" value="1"/>
</dbReference>
<keyword evidence="1" id="KW-0472">Membrane</keyword>
<dbReference type="EMBL" id="LMWM01000032">
    <property type="protein sequence ID" value="KUM84344.1"/>
    <property type="molecule type" value="Genomic_DNA"/>
</dbReference>
<keyword evidence="1" id="KW-1133">Transmembrane helix</keyword>
<dbReference type="InterPro" id="IPR039708">
    <property type="entry name" value="MT1774/Rv1733c-like"/>
</dbReference>
<evidence type="ECO:0000313" key="2">
    <source>
        <dbReference type="EMBL" id="KUM84344.1"/>
    </source>
</evidence>
<evidence type="ECO:0000256" key="1">
    <source>
        <dbReference type="SAM" id="Phobius"/>
    </source>
</evidence>
<reference evidence="2 3" key="1">
    <citation type="submission" date="2015-10" db="EMBL/GenBank/DDBJ databases">
        <title>Draft genome sequence of Streptomyces pseudovenezuelae DSM 40212, type strain for the species Streptomyces pseudovenezuelae.</title>
        <authorList>
            <person name="Ruckert C."/>
            <person name="Winkler A."/>
            <person name="Kalinowski J."/>
            <person name="Kampfer P."/>
            <person name="Glaeser S."/>
        </authorList>
    </citation>
    <scope>NUCLEOTIDE SEQUENCE [LARGE SCALE GENOMIC DNA]</scope>
    <source>
        <strain evidence="2 3">DSM 40212</strain>
    </source>
</reference>
<proteinExistence type="predicted"/>
<organism evidence="2 3">
    <name type="scientific">Streptomyces pseudovenezuelae</name>
    <dbReference type="NCBI Taxonomy" id="67350"/>
    <lineage>
        <taxon>Bacteria</taxon>
        <taxon>Bacillati</taxon>
        <taxon>Actinomycetota</taxon>
        <taxon>Actinomycetes</taxon>
        <taxon>Kitasatosporales</taxon>
        <taxon>Streptomycetaceae</taxon>
        <taxon>Streptomyces</taxon>
        <taxon>Streptomyces aurantiacus group</taxon>
    </lineage>
</organism>
<evidence type="ECO:0000313" key="3">
    <source>
        <dbReference type="Proteomes" id="UP000053039"/>
    </source>
</evidence>
<keyword evidence="1" id="KW-0812">Transmembrane</keyword>
<feature type="transmembrane region" description="Helical" evidence="1">
    <location>
        <begin position="139"/>
        <end position="159"/>
    </location>
</feature>
<comment type="caution">
    <text evidence="2">The sequence shown here is derived from an EMBL/GenBank/DDBJ whole genome shotgun (WGS) entry which is preliminary data.</text>
</comment>
<dbReference type="AlphaFoldDB" id="A0A101N0K7"/>
<accession>A0A101N0K7</accession>
<dbReference type="OrthoDB" id="4213157at2"/>
<dbReference type="PANTHER" id="PTHR42305:SF1">
    <property type="entry name" value="MEMBRANE PROTEIN RV1733C-RELATED"/>
    <property type="match status" value="1"/>
</dbReference>
<dbReference type="RefSeq" id="WP_031052703.1">
    <property type="nucleotide sequence ID" value="NZ_JBEYZI010000070.1"/>
</dbReference>
<evidence type="ECO:0008006" key="4">
    <source>
        <dbReference type="Google" id="ProtNLM"/>
    </source>
</evidence>
<gene>
    <name evidence="2" type="ORF">AQI94_31775</name>
</gene>
<protein>
    <recommendedName>
        <fullName evidence="4">Proline rich protein membrane protein</fullName>
    </recommendedName>
</protein>